<accession>A0ACC2PXM9</accession>
<proteinExistence type="predicted"/>
<evidence type="ECO:0000313" key="1">
    <source>
        <dbReference type="EMBL" id="KAJ8687409.1"/>
    </source>
</evidence>
<organism evidence="1 2">
    <name type="scientific">Eretmocerus hayati</name>
    <dbReference type="NCBI Taxonomy" id="131215"/>
    <lineage>
        <taxon>Eukaryota</taxon>
        <taxon>Metazoa</taxon>
        <taxon>Ecdysozoa</taxon>
        <taxon>Arthropoda</taxon>
        <taxon>Hexapoda</taxon>
        <taxon>Insecta</taxon>
        <taxon>Pterygota</taxon>
        <taxon>Neoptera</taxon>
        <taxon>Endopterygota</taxon>
        <taxon>Hymenoptera</taxon>
        <taxon>Apocrita</taxon>
        <taxon>Proctotrupomorpha</taxon>
        <taxon>Chalcidoidea</taxon>
        <taxon>Aphelinidae</taxon>
        <taxon>Aphelininae</taxon>
        <taxon>Eretmocerus</taxon>
    </lineage>
</organism>
<dbReference type="EMBL" id="CM056741">
    <property type="protein sequence ID" value="KAJ8687409.1"/>
    <property type="molecule type" value="Genomic_DNA"/>
</dbReference>
<comment type="caution">
    <text evidence="1">The sequence shown here is derived from an EMBL/GenBank/DDBJ whole genome shotgun (WGS) entry which is preliminary data.</text>
</comment>
<protein>
    <submittedName>
        <fullName evidence="1">Uncharacterized protein</fullName>
    </submittedName>
</protein>
<keyword evidence="2" id="KW-1185">Reference proteome</keyword>
<dbReference type="Proteomes" id="UP001239111">
    <property type="component" value="Chromosome 1"/>
</dbReference>
<evidence type="ECO:0000313" key="2">
    <source>
        <dbReference type="Proteomes" id="UP001239111"/>
    </source>
</evidence>
<name>A0ACC2PXM9_9HYME</name>
<gene>
    <name evidence="1" type="ORF">QAD02_023203</name>
</gene>
<sequence length="945" mass="104200">MVQSPYQQNCIKKPSIRNGDVMKRCRLQSQYELSQDLLEKQIEMLERKYGGVKARNAALTIQRAFRRYTLLKKFDAITAMAKAEKRLSPYHHSQIYVQPLQQHQAPLGRPTPTRSMSLRERRHGATVHLDGSALGCSSPIPRSQSGRCEIHVSPASVTAHNNQITNNAAHQQLVNHSVNSGGRHTPSLAPSPSGRQQQQQPPASPCWDSSSQESGSSIHYYNPQEALCGLRGETPPRHAPAPGSTTTCISPPAGLALQQQQQQSWSSSTSQLSTSSRSSTGGGRGSSCGGSIVAASGGSCSKKVPPEVPKRTSSISSRSMEGRHNGLSKSVENGSLSSVQSSGSDSTNCESSEGDAHRGSPVWKHKPISSSPEHQDMVNANDSGAILNSVKDLSHASSTYQLPLMDHAETISQTSYKVSETVRKRQYRVGLNLFNKKPERGINYLIRRGFLESSPQGVARFLISRKGLSKQMIGEYLGNLQSPFNMAVLECFSHELDLAGMQVDVALRKFQTYFRMPGEAQKIERLMQVFSQRYCQCNPDVISRLRSPDTVFVLAFAIIMLNTDLHTPNLKSDRRMRLDDFVKNLRGIDDCGDIDRDILVGIYERVKANEFKPGSDHVTQVMKVQATIVGKKPNMALPHRRLVCYCRLYEIPDIHKKERPGVHQREVFLFNDLLVVTKILSKKKSSVTYTFRQSFPLCGMVVTLFEVSHYPYGIRLSQRGDNKVLVTFNARNEHDRCKFVEDLRESISEMDEMEALRIETELERQKSSRGPRSSSDNRDSGVVADVEVCPCPGSCSDRTDVVDMDSQLKRSALSNSLLDIHDQFANEKPQRRGSVGSLDSGMSISFQSTSASSMSQGAKIAAAVAGSHQILIHPVHPGSMVTGAPVKSAPMNQQQQQSQPSFLGSLFNKRERKLSHSEEPSVNSSISSNSTSSSPAVSYGRTAEA</sequence>
<reference evidence="1" key="1">
    <citation type="submission" date="2023-04" db="EMBL/GenBank/DDBJ databases">
        <title>A chromosome-level genome assembly of the parasitoid wasp Eretmocerus hayati.</title>
        <authorList>
            <person name="Zhong Y."/>
            <person name="Liu S."/>
            <person name="Liu Y."/>
        </authorList>
    </citation>
    <scope>NUCLEOTIDE SEQUENCE</scope>
    <source>
        <strain evidence="1">ZJU_SS_LIU_2023</strain>
    </source>
</reference>